<accession>A0A2H9TB94</accession>
<keyword evidence="6 8" id="KW-0472">Membrane</keyword>
<feature type="transmembrane region" description="Helical" evidence="8">
    <location>
        <begin position="85"/>
        <end position="107"/>
    </location>
</feature>
<evidence type="ECO:0000256" key="1">
    <source>
        <dbReference type="ARBA" id="ARBA00004651"/>
    </source>
</evidence>
<keyword evidence="2" id="KW-1003">Cell membrane</keyword>
<evidence type="ECO:0000256" key="2">
    <source>
        <dbReference type="ARBA" id="ARBA00022475"/>
    </source>
</evidence>
<feature type="domain" description="Threonine/Serine exporter ThrE" evidence="9">
    <location>
        <begin position="12"/>
        <end position="147"/>
    </location>
</feature>
<dbReference type="Pfam" id="PF12821">
    <property type="entry name" value="ThrE_2"/>
    <property type="match status" value="1"/>
</dbReference>
<comment type="subcellular location">
    <subcellularLocation>
        <location evidence="1">Cell membrane</location>
        <topology evidence="1">Multi-pass membrane protein</topology>
    </subcellularLocation>
</comment>
<feature type="transmembrane region" description="Helical" evidence="8">
    <location>
        <begin position="127"/>
        <end position="148"/>
    </location>
</feature>
<proteinExistence type="inferred from homology"/>
<evidence type="ECO:0000256" key="5">
    <source>
        <dbReference type="ARBA" id="ARBA00022989"/>
    </source>
</evidence>
<evidence type="ECO:0000313" key="10">
    <source>
        <dbReference type="EMBL" id="PJE80467.1"/>
    </source>
</evidence>
<keyword evidence="4 8" id="KW-0812">Transmembrane</keyword>
<dbReference type="PANTHER" id="PTHR34390:SF1">
    <property type="entry name" value="SUCCINATE TRANSPORTER SUBUNIT YJJB-RELATED"/>
    <property type="match status" value="1"/>
</dbReference>
<evidence type="ECO:0000256" key="8">
    <source>
        <dbReference type="SAM" id="Phobius"/>
    </source>
</evidence>
<evidence type="ECO:0000256" key="7">
    <source>
        <dbReference type="ARBA" id="ARBA00034125"/>
    </source>
</evidence>
<keyword evidence="3" id="KW-0997">Cell inner membrane</keyword>
<dbReference type="GO" id="GO:0015744">
    <property type="term" value="P:succinate transport"/>
    <property type="evidence" value="ECO:0007669"/>
    <property type="project" value="TreeGrafter"/>
</dbReference>
<protein>
    <recommendedName>
        <fullName evidence="9">Threonine/Serine exporter ThrE domain-containing protein</fullName>
    </recommendedName>
</protein>
<dbReference type="GO" id="GO:0005886">
    <property type="term" value="C:plasma membrane"/>
    <property type="evidence" value="ECO:0007669"/>
    <property type="project" value="UniProtKB-SubCell"/>
</dbReference>
<keyword evidence="5 8" id="KW-1133">Transmembrane helix</keyword>
<evidence type="ECO:0000259" key="9">
    <source>
        <dbReference type="Pfam" id="PF12821"/>
    </source>
</evidence>
<feature type="transmembrane region" description="Helical" evidence="8">
    <location>
        <begin position="58"/>
        <end position="78"/>
    </location>
</feature>
<dbReference type="AlphaFoldDB" id="A0A2H9TB94"/>
<name>A0A2H9TB94_9ZZZZ</name>
<dbReference type="InterPro" id="IPR024528">
    <property type="entry name" value="ThrE_2"/>
</dbReference>
<comment type="similarity">
    <text evidence="7">Belongs to the ThrE exporter (TC 2.A.79) family.</text>
</comment>
<organism evidence="10">
    <name type="scientific">invertebrate metagenome</name>
    <dbReference type="NCBI Taxonomy" id="1711999"/>
    <lineage>
        <taxon>unclassified sequences</taxon>
        <taxon>metagenomes</taxon>
        <taxon>organismal metagenomes</taxon>
    </lineage>
</organism>
<comment type="caution">
    <text evidence="10">The sequence shown here is derived from an EMBL/GenBank/DDBJ whole genome shotgun (WGS) entry which is preliminary data.</text>
</comment>
<reference evidence="10" key="1">
    <citation type="journal article" date="2017" name="Appl. Environ. Microbiol.">
        <title>Molecular characterization of an Endozoicomonas-like organism causing infection in king scallop Pecten maximus L.</title>
        <authorList>
            <person name="Cano I."/>
            <person name="van Aerle R."/>
            <person name="Ross S."/>
            <person name="Verner-Jeffreys D.W."/>
            <person name="Paley R.K."/>
            <person name="Rimmer G."/>
            <person name="Ryder D."/>
            <person name="Hooper P."/>
            <person name="Stone D."/>
            <person name="Feist S.W."/>
        </authorList>
    </citation>
    <scope>NUCLEOTIDE SEQUENCE</scope>
</reference>
<evidence type="ECO:0000256" key="3">
    <source>
        <dbReference type="ARBA" id="ARBA00022519"/>
    </source>
</evidence>
<gene>
    <name evidence="10" type="ORF">CI610_00550</name>
</gene>
<evidence type="ECO:0000256" key="6">
    <source>
        <dbReference type="ARBA" id="ARBA00023136"/>
    </source>
</evidence>
<dbReference type="PANTHER" id="PTHR34390">
    <property type="entry name" value="UPF0442 PROTEIN YJJB-RELATED"/>
    <property type="match status" value="1"/>
</dbReference>
<feature type="transmembrane region" description="Helical" evidence="8">
    <location>
        <begin position="6"/>
        <end position="25"/>
    </location>
</feature>
<dbReference type="InterPro" id="IPR050539">
    <property type="entry name" value="ThrE_Dicarb/AminoAcid_Exp"/>
</dbReference>
<evidence type="ECO:0000256" key="4">
    <source>
        <dbReference type="ARBA" id="ARBA00022692"/>
    </source>
</evidence>
<sequence length="166" mass="18204">MDMLLLVVNKCSWAIVAALGFAVMFSVPKRALWAVALLSALLYGLRIVALYYGVELVVATFIAVCFGGLISIRIAHWVNSPTMVFMVPAVIPMVPGISAYRAMMGLMQITRSPEPAPELLYQTVSNGLTALFVILALAVGVSLPALILRNRSIREVFGWTKSYHYR</sequence>
<dbReference type="EMBL" id="NSIT01000016">
    <property type="protein sequence ID" value="PJE80467.1"/>
    <property type="molecule type" value="Genomic_DNA"/>
</dbReference>